<evidence type="ECO:0000313" key="2">
    <source>
        <dbReference type="Proteomes" id="UP001501444"/>
    </source>
</evidence>
<proteinExistence type="predicted"/>
<dbReference type="Proteomes" id="UP001501444">
    <property type="component" value="Unassembled WGS sequence"/>
</dbReference>
<protein>
    <recommendedName>
        <fullName evidence="3">Immunity protein 52 domain-containing protein</fullName>
    </recommendedName>
</protein>
<dbReference type="RefSeq" id="WP_344617558.1">
    <property type="nucleotide sequence ID" value="NZ_BAAARV010000075.1"/>
</dbReference>
<comment type="caution">
    <text evidence="1">The sequence shown here is derived from an EMBL/GenBank/DDBJ whole genome shotgun (WGS) entry which is preliminary data.</text>
</comment>
<accession>A0ABN3HAA7</accession>
<evidence type="ECO:0008006" key="3">
    <source>
        <dbReference type="Google" id="ProtNLM"/>
    </source>
</evidence>
<gene>
    <name evidence="1" type="ORF">GCM10010170_076910</name>
</gene>
<organism evidence="1 2">
    <name type="scientific">Dactylosporangium salmoneum</name>
    <dbReference type="NCBI Taxonomy" id="53361"/>
    <lineage>
        <taxon>Bacteria</taxon>
        <taxon>Bacillati</taxon>
        <taxon>Actinomycetota</taxon>
        <taxon>Actinomycetes</taxon>
        <taxon>Micromonosporales</taxon>
        <taxon>Micromonosporaceae</taxon>
        <taxon>Dactylosporangium</taxon>
    </lineage>
</organism>
<keyword evidence="2" id="KW-1185">Reference proteome</keyword>
<reference evidence="1 2" key="1">
    <citation type="journal article" date="2019" name="Int. J. Syst. Evol. Microbiol.">
        <title>The Global Catalogue of Microorganisms (GCM) 10K type strain sequencing project: providing services to taxonomists for standard genome sequencing and annotation.</title>
        <authorList>
            <consortium name="The Broad Institute Genomics Platform"/>
            <consortium name="The Broad Institute Genome Sequencing Center for Infectious Disease"/>
            <person name="Wu L."/>
            <person name="Ma J."/>
        </authorList>
    </citation>
    <scope>NUCLEOTIDE SEQUENCE [LARGE SCALE GENOMIC DNA]</scope>
    <source>
        <strain evidence="1 2">JCM 3272</strain>
    </source>
</reference>
<name>A0ABN3HAA7_9ACTN</name>
<dbReference type="EMBL" id="BAAARV010000075">
    <property type="protein sequence ID" value="GAA2374032.1"/>
    <property type="molecule type" value="Genomic_DNA"/>
</dbReference>
<sequence length="237" mass="25065">MTVDPGRLGNVNVRVCWGPRAETAAAIAERWRATIQGLAALEPPVGGWVVLDEDDNDRPLSDDDLPLLLDGRGRDTSTLGHKFTMVNGDPNAAVFFSATAGSTAAVPGLLNLARVEGTAAALGDLQAILLVLVTEWDPDHGEIYGDRWIEAQRPGRGEPIAGAVTYLSAARARQIPANLPAAVRPMPGDGVLLSLIEPDGAIPSLDRVMDLADRLRVAGAFAPVPTDAAHWHPEIVE</sequence>
<evidence type="ECO:0000313" key="1">
    <source>
        <dbReference type="EMBL" id="GAA2374032.1"/>
    </source>
</evidence>